<feature type="domain" description="CusB-like beta-barrel" evidence="3">
    <location>
        <begin position="262"/>
        <end position="335"/>
    </location>
</feature>
<evidence type="ECO:0000313" key="5">
    <source>
        <dbReference type="EMBL" id="TQN08358.1"/>
    </source>
</evidence>
<reference evidence="5 6" key="1">
    <citation type="submission" date="2019-06" db="EMBL/GenBank/DDBJ databases">
        <title>Genomic Encyclopedia of Archaeal and Bacterial Type Strains, Phase II (KMG-II): from individual species to whole genera.</title>
        <authorList>
            <person name="Goeker M."/>
        </authorList>
    </citation>
    <scope>NUCLEOTIDE SEQUENCE [LARGE SCALE GENOMIC DNA]</scope>
    <source>
        <strain evidence="5 6">DSM 7270</strain>
    </source>
</reference>
<dbReference type="Gene3D" id="1.10.287.470">
    <property type="entry name" value="Helix hairpin bin"/>
    <property type="match status" value="1"/>
</dbReference>
<accession>A0A543LM25</accession>
<organism evidence="5 6">
    <name type="scientific">Acidovorax temperans</name>
    <dbReference type="NCBI Taxonomy" id="80878"/>
    <lineage>
        <taxon>Bacteria</taxon>
        <taxon>Pseudomonadati</taxon>
        <taxon>Pseudomonadota</taxon>
        <taxon>Betaproteobacteria</taxon>
        <taxon>Burkholderiales</taxon>
        <taxon>Comamonadaceae</taxon>
        <taxon>Acidovorax</taxon>
    </lineage>
</organism>
<dbReference type="AlphaFoldDB" id="A0A543LM25"/>
<comment type="similarity">
    <text evidence="1">Belongs to the membrane fusion protein (MFP) (TC 8.A.1) family.</text>
</comment>
<dbReference type="Pfam" id="PF25967">
    <property type="entry name" value="RND-MFP_C"/>
    <property type="match status" value="1"/>
</dbReference>
<dbReference type="NCBIfam" id="TIGR01730">
    <property type="entry name" value="RND_mfp"/>
    <property type="match status" value="1"/>
</dbReference>
<dbReference type="InterPro" id="IPR006143">
    <property type="entry name" value="RND_pump_MFP"/>
</dbReference>
<feature type="region of interest" description="Disordered" evidence="2">
    <location>
        <begin position="400"/>
        <end position="445"/>
    </location>
</feature>
<proteinExistence type="inferred from homology"/>
<dbReference type="Gene3D" id="2.40.30.170">
    <property type="match status" value="1"/>
</dbReference>
<evidence type="ECO:0000256" key="2">
    <source>
        <dbReference type="SAM" id="MobiDB-lite"/>
    </source>
</evidence>
<dbReference type="PANTHER" id="PTHR30469:SF15">
    <property type="entry name" value="HLYD FAMILY OF SECRETION PROTEINS"/>
    <property type="match status" value="1"/>
</dbReference>
<protein>
    <submittedName>
        <fullName evidence="5">HlyD family secretion protein</fullName>
    </submittedName>
</protein>
<feature type="compositionally biased region" description="Low complexity" evidence="2">
    <location>
        <begin position="436"/>
        <end position="445"/>
    </location>
</feature>
<feature type="compositionally biased region" description="Low complexity" evidence="2">
    <location>
        <begin position="416"/>
        <end position="429"/>
    </location>
</feature>
<dbReference type="PANTHER" id="PTHR30469">
    <property type="entry name" value="MULTIDRUG RESISTANCE PROTEIN MDTA"/>
    <property type="match status" value="1"/>
</dbReference>
<dbReference type="Gene3D" id="2.40.420.20">
    <property type="match status" value="1"/>
</dbReference>
<dbReference type="GO" id="GO:0015562">
    <property type="term" value="F:efflux transmembrane transporter activity"/>
    <property type="evidence" value="ECO:0007669"/>
    <property type="project" value="TreeGrafter"/>
</dbReference>
<evidence type="ECO:0000313" key="6">
    <source>
        <dbReference type="Proteomes" id="UP000316993"/>
    </source>
</evidence>
<name>A0A543LM25_9BURK</name>
<evidence type="ECO:0000256" key="1">
    <source>
        <dbReference type="ARBA" id="ARBA00009477"/>
    </source>
</evidence>
<gene>
    <name evidence="5" type="ORF">BDD18_1523</name>
</gene>
<dbReference type="RefSeq" id="WP_244939009.1">
    <property type="nucleotide sequence ID" value="NZ_VFPV01000001.1"/>
</dbReference>
<dbReference type="Gene3D" id="2.40.50.100">
    <property type="match status" value="2"/>
</dbReference>
<dbReference type="Pfam" id="PF25954">
    <property type="entry name" value="Beta-barrel_RND_2"/>
    <property type="match status" value="1"/>
</dbReference>
<feature type="domain" description="Multidrug resistance protein MdtA-like C-terminal permuted SH3" evidence="4">
    <location>
        <begin position="342"/>
        <end position="395"/>
    </location>
</feature>
<sequence length="445" mass="46161">MSKNAATGSQGGRVNRRWLVWALGAAVLVAAVAMGAATLRGPQVDALVVQSAPLVRTLQFSARVATLSRVDVGSTVTGRVAQVRVMEGAPVRQGDVLVQLESDELRAALAQAVAAERQAKARLEGLRSTGRTAAQAARAQADASLQAASASLARVQQLVAEGFYSPAQLDEARRAVDVARAQQLGAQAQLQATADAGTEVAQAQAQLALAQAATVAAQARLAQATLVAPADARVLVREVEPGQIVQPGKALLSLALAGPTQLVAQVDERFLEQLQLGQPAWVVADAFAAQRFAARVLSIAPAVDAQRGAIEVKFSIEQAPAFLREDMTLSVEVETARRERTLVLPQAALRGPAGGDQASVLVLQDGRAQVRNVRLGLRTLDAVEVLGGLKESDTVLRGHASLQDGQRVRARTVPWTTSSPAPTTASQGSAQGGGAASALTGTMGR</sequence>
<evidence type="ECO:0000259" key="3">
    <source>
        <dbReference type="Pfam" id="PF25954"/>
    </source>
</evidence>
<dbReference type="GO" id="GO:1990281">
    <property type="term" value="C:efflux pump complex"/>
    <property type="evidence" value="ECO:0007669"/>
    <property type="project" value="TreeGrafter"/>
</dbReference>
<dbReference type="EMBL" id="VFPV01000001">
    <property type="protein sequence ID" value="TQN08358.1"/>
    <property type="molecule type" value="Genomic_DNA"/>
</dbReference>
<evidence type="ECO:0000259" key="4">
    <source>
        <dbReference type="Pfam" id="PF25967"/>
    </source>
</evidence>
<dbReference type="InterPro" id="IPR058792">
    <property type="entry name" value="Beta-barrel_RND_2"/>
</dbReference>
<comment type="caution">
    <text evidence="5">The sequence shown here is derived from an EMBL/GenBank/DDBJ whole genome shotgun (WGS) entry which is preliminary data.</text>
</comment>
<dbReference type="Proteomes" id="UP000316993">
    <property type="component" value="Unassembled WGS sequence"/>
</dbReference>
<dbReference type="InterPro" id="IPR058627">
    <property type="entry name" value="MdtA-like_C"/>
</dbReference>
<dbReference type="SUPFAM" id="SSF111369">
    <property type="entry name" value="HlyD-like secretion proteins"/>
    <property type="match status" value="2"/>
</dbReference>